<name>A0A1M5KYV2_9FLAO</name>
<dbReference type="Proteomes" id="UP000184020">
    <property type="component" value="Unassembled WGS sequence"/>
</dbReference>
<accession>A0A1M5KYV2</accession>
<dbReference type="EMBL" id="FQWF01000007">
    <property type="protein sequence ID" value="SHG58042.1"/>
    <property type="molecule type" value="Genomic_DNA"/>
</dbReference>
<dbReference type="STRING" id="229205.SAMN05444372_107146"/>
<evidence type="ECO:0000259" key="2">
    <source>
        <dbReference type="Pfam" id="PF22747"/>
    </source>
</evidence>
<feature type="domain" description="DUF2089" evidence="2">
    <location>
        <begin position="7"/>
        <end position="34"/>
    </location>
</feature>
<organism evidence="3 4">
    <name type="scientific">Flavobacterium micromati</name>
    <dbReference type="NCBI Taxonomy" id="229205"/>
    <lineage>
        <taxon>Bacteria</taxon>
        <taxon>Pseudomonadati</taxon>
        <taxon>Bacteroidota</taxon>
        <taxon>Flavobacteriia</taxon>
        <taxon>Flavobacteriales</taxon>
        <taxon>Flavobacteriaceae</taxon>
        <taxon>Flavobacterium</taxon>
    </lineage>
</organism>
<keyword evidence="4" id="KW-1185">Reference proteome</keyword>
<proteinExistence type="predicted"/>
<dbReference type="AlphaFoldDB" id="A0A1M5KYV2"/>
<sequence>MKLPIVCPSCENSLRVSQMKCEQCTTEVNGNYDLPLYLKLNREEQDFILEFFLSSGSIKEMAKQAGNSYPTMRNKMDDLIEKIKNLKF</sequence>
<feature type="domain" description="DUF2089" evidence="1">
    <location>
        <begin position="40"/>
        <end position="84"/>
    </location>
</feature>
<dbReference type="InterPro" id="IPR018658">
    <property type="entry name" value="DUF2089"/>
</dbReference>
<evidence type="ECO:0000313" key="3">
    <source>
        <dbReference type="EMBL" id="SHG58042.1"/>
    </source>
</evidence>
<evidence type="ECO:0008006" key="5">
    <source>
        <dbReference type="Google" id="ProtNLM"/>
    </source>
</evidence>
<gene>
    <name evidence="3" type="ORF">SAMN05444372_107146</name>
</gene>
<dbReference type="Pfam" id="PF09862">
    <property type="entry name" value="DUF2089"/>
    <property type="match status" value="1"/>
</dbReference>
<reference evidence="4" key="1">
    <citation type="submission" date="2016-11" db="EMBL/GenBank/DDBJ databases">
        <authorList>
            <person name="Varghese N."/>
            <person name="Submissions S."/>
        </authorList>
    </citation>
    <scope>NUCLEOTIDE SEQUENCE [LARGE SCALE GENOMIC DNA]</scope>
    <source>
        <strain evidence="4">DSM 17659</strain>
    </source>
</reference>
<evidence type="ECO:0000259" key="1">
    <source>
        <dbReference type="Pfam" id="PF09862"/>
    </source>
</evidence>
<dbReference type="RefSeq" id="WP_073019446.1">
    <property type="nucleotide sequence ID" value="NZ_FQWF01000007.1"/>
</dbReference>
<evidence type="ECO:0000313" key="4">
    <source>
        <dbReference type="Proteomes" id="UP000184020"/>
    </source>
</evidence>
<dbReference type="Pfam" id="PF22747">
    <property type="entry name" value="Zn_ribbon_DUF2089"/>
    <property type="match status" value="1"/>
</dbReference>
<dbReference type="InterPro" id="IPR053957">
    <property type="entry name" value="DUF2089_Zn_ribbon"/>
</dbReference>
<protein>
    <recommendedName>
        <fullName evidence="5">DUF2089 domain-containing protein</fullName>
    </recommendedName>
</protein>